<evidence type="ECO:0000256" key="8">
    <source>
        <dbReference type="ARBA" id="ARBA00022833"/>
    </source>
</evidence>
<dbReference type="HOGENOM" id="CLU_505659_0_0_1"/>
<dbReference type="SUPFAM" id="SSF57850">
    <property type="entry name" value="RING/U-box"/>
    <property type="match status" value="1"/>
</dbReference>
<dbReference type="GO" id="GO:0008270">
    <property type="term" value="F:zinc ion binding"/>
    <property type="evidence" value="ECO:0007669"/>
    <property type="project" value="UniProtKB-KW"/>
</dbReference>
<keyword evidence="9" id="KW-0472">Membrane</keyword>
<dbReference type="FunFam" id="3.30.40.10:FF:000365">
    <property type="entry name" value="Zinc finger family protein"/>
    <property type="match status" value="1"/>
</dbReference>
<dbReference type="InterPro" id="IPR045103">
    <property type="entry name" value="RNF5/RNF185-like"/>
</dbReference>
<name>A0A0E0A0H7_9ORYZ</name>
<dbReference type="Gene3D" id="3.30.40.10">
    <property type="entry name" value="Zinc/RING finger domain, C3HC4 (zinc finger)"/>
    <property type="match status" value="1"/>
</dbReference>
<evidence type="ECO:0000256" key="12">
    <source>
        <dbReference type="SAM" id="MobiDB-lite"/>
    </source>
</evidence>
<evidence type="ECO:0000256" key="10">
    <source>
        <dbReference type="PROSITE-ProRule" id="PRU00175"/>
    </source>
</evidence>
<dbReference type="GO" id="GO:0005789">
    <property type="term" value="C:endoplasmic reticulum membrane"/>
    <property type="evidence" value="ECO:0007669"/>
    <property type="project" value="UniProtKB-SubCell"/>
</dbReference>
<keyword evidence="4 11" id="KW-0808">Transferase</keyword>
<reference evidence="14" key="2">
    <citation type="submission" date="2018-05" db="EMBL/GenBank/DDBJ databases">
        <title>OgluRS3 (Oryza glumaepatula Reference Sequence Version 3).</title>
        <authorList>
            <person name="Zhang J."/>
            <person name="Kudrna D."/>
            <person name="Lee S."/>
            <person name="Talag J."/>
            <person name="Welchert J."/>
            <person name="Wing R.A."/>
        </authorList>
    </citation>
    <scope>NUCLEOTIDE SEQUENCE [LARGE SCALE GENOMIC DNA]</scope>
</reference>
<dbReference type="EC" id="2.3.2.27" evidence="11"/>
<protein>
    <recommendedName>
        <fullName evidence="11">E3 ubiquitin-protein ligase RMA</fullName>
        <ecNumber evidence="11">2.3.2.27</ecNumber>
    </recommendedName>
    <alternativeName>
        <fullName evidence="11">Protein RING membrane-anchor</fullName>
    </alternativeName>
    <alternativeName>
        <fullName evidence="11">RING-type E3 ubiquitin transferase RMA</fullName>
    </alternativeName>
</protein>
<comment type="function">
    <text evidence="11">E3 ubiquitin-protein ligase.</text>
</comment>
<comment type="domain">
    <text evidence="11">The RING-type zinc finger domain is responsible for E3 ligase activity.</text>
</comment>
<dbReference type="InterPro" id="IPR017907">
    <property type="entry name" value="Znf_RING_CS"/>
</dbReference>
<feature type="compositionally biased region" description="Basic and acidic residues" evidence="12">
    <location>
        <begin position="1"/>
        <end position="14"/>
    </location>
</feature>
<dbReference type="PANTHER" id="PTHR12313">
    <property type="entry name" value="E3 UBIQUITIN-PROTEIN LIGASE RNF5-RELATED"/>
    <property type="match status" value="1"/>
</dbReference>
<feature type="region of interest" description="Disordered" evidence="12">
    <location>
        <begin position="174"/>
        <end position="204"/>
    </location>
</feature>
<feature type="region of interest" description="Disordered" evidence="12">
    <location>
        <begin position="1"/>
        <end position="111"/>
    </location>
</feature>
<reference evidence="14" key="1">
    <citation type="submission" date="2015-04" db="UniProtKB">
        <authorList>
            <consortium name="EnsemblPlants"/>
        </authorList>
    </citation>
    <scope>IDENTIFICATION</scope>
</reference>
<keyword evidence="11" id="KW-0256">Endoplasmic reticulum</keyword>
<evidence type="ECO:0000313" key="15">
    <source>
        <dbReference type="Proteomes" id="UP000026961"/>
    </source>
</evidence>
<evidence type="ECO:0000256" key="9">
    <source>
        <dbReference type="ARBA" id="ARBA00023136"/>
    </source>
</evidence>
<dbReference type="UniPathway" id="UPA00143"/>
<evidence type="ECO:0000256" key="1">
    <source>
        <dbReference type="ARBA" id="ARBA00000900"/>
    </source>
</evidence>
<dbReference type="EnsemblPlants" id="OGLUM05G20930.1">
    <property type="protein sequence ID" value="OGLUM05G20930.1"/>
    <property type="gene ID" value="OGLUM05G20930"/>
</dbReference>
<comment type="catalytic activity">
    <reaction evidence="1 11">
        <text>S-ubiquitinyl-[E2 ubiquitin-conjugating enzyme]-L-cysteine + [acceptor protein]-L-lysine = [E2 ubiquitin-conjugating enzyme]-L-cysteine + N(6)-ubiquitinyl-[acceptor protein]-L-lysine.</text>
        <dbReference type="EC" id="2.3.2.27"/>
    </reaction>
</comment>
<accession>A0A0E0A0H7</accession>
<evidence type="ECO:0000256" key="5">
    <source>
        <dbReference type="ARBA" id="ARBA00022723"/>
    </source>
</evidence>
<comment type="pathway">
    <text evidence="3 11">Protein modification; protein ubiquitination.</text>
</comment>
<feature type="compositionally biased region" description="Pro residues" evidence="12">
    <location>
        <begin position="78"/>
        <end position="107"/>
    </location>
</feature>
<keyword evidence="6 10" id="KW-0863">Zinc-finger</keyword>
<comment type="subcellular location">
    <subcellularLocation>
        <location evidence="2">Endomembrane system</location>
    </subcellularLocation>
    <subcellularLocation>
        <location evidence="11">Endoplasmic reticulum membrane</location>
        <topology evidence="11">Single-pass type IV membrane protein</topology>
    </subcellularLocation>
</comment>
<keyword evidence="5 11" id="KW-0479">Metal-binding</keyword>
<keyword evidence="15" id="KW-1185">Reference proteome</keyword>
<sequence length="562" mass="61360">MAADDAARSSRRMDLNLYLGLPRAPRLRRPDLGSDLALGTPMLSSSPSSSAASADAPPLETEPLHPPYSPPRAELVRPPTPLPEPYDPSAPEAHPPYVPPPVPPPEAIPELADDLEFGFSHPPLLLRPSELLGWVDRPSSSTASSSFRPERVDRYRPPVICLNSRQSRCLRPRRFRSDLPPLGSEAPALENDAAAQPPPQEPMQDTVEENKVVADGAIVGASEEEPAERGKSVAMFECNICFEMASEPVVTSCGHLFCWPCLYQWLHVHSTHKECPVCKGEVTEGNITPIYGRGNSTSDAEKKVAEEGNVSGPTIPPRPHGNRLESFRQKFHHLRPISRRLGEAHGILSSWRRILDQQIMNSVSRFEGPPESTVQEMIDHAHHASRLGRITTRMRARRLQREAENSTFVASSAAESGLPANSTSDLPRRSSSPFSSERIDLLQHFVDLASTERLASAVSDLRRMVRPSPYGASTSSNPPNPPNTELLPVDGNHVAVALAADQASNSSTMAVIQEDAAFTESTGEPSNAGSSRSLRRRGRNDALGSLDVDGVGLHRNKRRRLN</sequence>
<dbReference type="PROSITE" id="PS50089">
    <property type="entry name" value="ZF_RING_2"/>
    <property type="match status" value="1"/>
</dbReference>
<dbReference type="CDD" id="cd16534">
    <property type="entry name" value="RING-HC_RNF5-like"/>
    <property type="match status" value="1"/>
</dbReference>
<feature type="region of interest" description="Disordered" evidence="12">
    <location>
        <begin position="468"/>
        <end position="488"/>
    </location>
</feature>
<proteinExistence type="predicted"/>
<feature type="region of interest" description="Disordered" evidence="12">
    <location>
        <begin position="399"/>
        <end position="433"/>
    </location>
</feature>
<dbReference type="GO" id="GO:0061630">
    <property type="term" value="F:ubiquitin protein ligase activity"/>
    <property type="evidence" value="ECO:0007669"/>
    <property type="project" value="UniProtKB-UniRule"/>
</dbReference>
<dbReference type="InterPro" id="IPR018957">
    <property type="entry name" value="Znf_C3HC4_RING-type"/>
</dbReference>
<evidence type="ECO:0000256" key="6">
    <source>
        <dbReference type="ARBA" id="ARBA00022771"/>
    </source>
</evidence>
<dbReference type="AlphaFoldDB" id="A0A0E0A0H7"/>
<evidence type="ECO:0000256" key="11">
    <source>
        <dbReference type="RuleBase" id="RU369090"/>
    </source>
</evidence>
<dbReference type="SMART" id="SM00184">
    <property type="entry name" value="RING"/>
    <property type="match status" value="1"/>
</dbReference>
<evidence type="ECO:0000313" key="14">
    <source>
        <dbReference type="EnsemblPlants" id="OGLUM05G20930.1"/>
    </source>
</evidence>
<dbReference type="PROSITE" id="PS00518">
    <property type="entry name" value="ZF_RING_1"/>
    <property type="match status" value="1"/>
</dbReference>
<dbReference type="Pfam" id="PF00097">
    <property type="entry name" value="zf-C3HC4"/>
    <property type="match status" value="1"/>
</dbReference>
<evidence type="ECO:0000256" key="3">
    <source>
        <dbReference type="ARBA" id="ARBA00004906"/>
    </source>
</evidence>
<feature type="region of interest" description="Disordered" evidence="12">
    <location>
        <begin position="516"/>
        <end position="562"/>
    </location>
</feature>
<keyword evidence="7 11" id="KW-0833">Ubl conjugation pathway</keyword>
<evidence type="ECO:0000259" key="13">
    <source>
        <dbReference type="PROSITE" id="PS50089"/>
    </source>
</evidence>
<dbReference type="STRING" id="40148.A0A0E0A0H7"/>
<dbReference type="GO" id="GO:0006511">
    <property type="term" value="P:ubiquitin-dependent protein catabolic process"/>
    <property type="evidence" value="ECO:0007669"/>
    <property type="project" value="UniProtKB-UniRule"/>
</dbReference>
<keyword evidence="8 11" id="KW-0862">Zinc</keyword>
<feature type="compositionally biased region" description="Polar residues" evidence="12">
    <location>
        <begin position="405"/>
        <end position="425"/>
    </location>
</feature>
<dbReference type="Gramene" id="OGLUM05G20930.1">
    <property type="protein sequence ID" value="OGLUM05G20930.1"/>
    <property type="gene ID" value="OGLUM05G20930"/>
</dbReference>
<feature type="domain" description="RING-type" evidence="13">
    <location>
        <begin position="238"/>
        <end position="279"/>
    </location>
</feature>
<evidence type="ECO:0000256" key="7">
    <source>
        <dbReference type="ARBA" id="ARBA00022786"/>
    </source>
</evidence>
<evidence type="ECO:0000256" key="4">
    <source>
        <dbReference type="ARBA" id="ARBA00022679"/>
    </source>
</evidence>
<dbReference type="InterPro" id="IPR013083">
    <property type="entry name" value="Znf_RING/FYVE/PHD"/>
</dbReference>
<evidence type="ECO:0000256" key="2">
    <source>
        <dbReference type="ARBA" id="ARBA00004308"/>
    </source>
</evidence>
<organism evidence="14">
    <name type="scientific">Oryza glumipatula</name>
    <dbReference type="NCBI Taxonomy" id="40148"/>
    <lineage>
        <taxon>Eukaryota</taxon>
        <taxon>Viridiplantae</taxon>
        <taxon>Streptophyta</taxon>
        <taxon>Embryophyta</taxon>
        <taxon>Tracheophyta</taxon>
        <taxon>Spermatophyta</taxon>
        <taxon>Magnoliopsida</taxon>
        <taxon>Liliopsida</taxon>
        <taxon>Poales</taxon>
        <taxon>Poaceae</taxon>
        <taxon>BOP clade</taxon>
        <taxon>Oryzoideae</taxon>
        <taxon>Oryzeae</taxon>
        <taxon>Oryzinae</taxon>
        <taxon>Oryza</taxon>
    </lineage>
</organism>
<dbReference type="Proteomes" id="UP000026961">
    <property type="component" value="Chromosome 5"/>
</dbReference>
<dbReference type="InterPro" id="IPR001841">
    <property type="entry name" value="Znf_RING"/>
</dbReference>
<dbReference type="eggNOG" id="KOG0823">
    <property type="taxonomic scope" value="Eukaryota"/>
</dbReference>
<dbReference type="GO" id="GO:0016567">
    <property type="term" value="P:protein ubiquitination"/>
    <property type="evidence" value="ECO:0007669"/>
    <property type="project" value="UniProtKB-UniPathway"/>
</dbReference>
<feature type="compositionally biased region" description="Low complexity" evidence="12">
    <location>
        <begin position="44"/>
        <end position="58"/>
    </location>
</feature>